<dbReference type="SUPFAM" id="SSF160240">
    <property type="entry name" value="Cation efflux protein cytoplasmic domain-like"/>
    <property type="match status" value="1"/>
</dbReference>
<dbReference type="OrthoDB" id="9809646at2"/>
<protein>
    <submittedName>
        <fullName evidence="11">Cation transporter</fullName>
    </submittedName>
</protein>
<dbReference type="Pfam" id="PF16916">
    <property type="entry name" value="ZT_dimer"/>
    <property type="match status" value="1"/>
</dbReference>
<dbReference type="AlphaFoldDB" id="A0A291GR11"/>
<dbReference type="PANTHER" id="PTHR11562">
    <property type="entry name" value="CATION EFFLUX PROTEIN/ ZINC TRANSPORTER"/>
    <property type="match status" value="1"/>
</dbReference>
<sequence>MTHGHGPPTGHAGSAHRWRLAIALVLIAGFFIVELVAGLLSGSLALLSDAGHMAADVVTLAAALAATLIAVRPDRSGRRTFGHYRIEVFASLLAVLIMLGVAAGVVIAAIGRLGRQIEVDSGPMLVVGALGLVVNLVVLVMLHGGAGESLNVKGAYLEVMADTVGSLGVILAAVLLRVTGATWIDTAVALAVGLFIAVRAVILAREVLGVLGQAAPAGIDPERVRADLAAIDGVVEAHDLHLWTLTSGMEVATVHLVVDPDRDPHPVLDAAQELLSVTHGIAHATVQTEPTDHHGCLEIGW</sequence>
<dbReference type="InterPro" id="IPR050681">
    <property type="entry name" value="CDF/SLC30A"/>
</dbReference>
<dbReference type="Gene3D" id="1.20.1510.10">
    <property type="entry name" value="Cation efflux protein transmembrane domain"/>
    <property type="match status" value="1"/>
</dbReference>
<dbReference type="PANTHER" id="PTHR11562:SF17">
    <property type="entry name" value="RE54080P-RELATED"/>
    <property type="match status" value="1"/>
</dbReference>
<dbReference type="Pfam" id="PF01545">
    <property type="entry name" value="Cation_efflux"/>
    <property type="match status" value="1"/>
</dbReference>
<evidence type="ECO:0000259" key="10">
    <source>
        <dbReference type="Pfam" id="PF16916"/>
    </source>
</evidence>
<feature type="transmembrane region" description="Helical" evidence="8">
    <location>
        <begin position="53"/>
        <end position="71"/>
    </location>
</feature>
<evidence type="ECO:0000313" key="11">
    <source>
        <dbReference type="EMBL" id="ATG52617.1"/>
    </source>
</evidence>
<comment type="subcellular location">
    <subcellularLocation>
        <location evidence="1">Membrane</location>
        <topology evidence="1">Multi-pass membrane protein</topology>
    </subcellularLocation>
</comment>
<dbReference type="GO" id="GO:0005886">
    <property type="term" value="C:plasma membrane"/>
    <property type="evidence" value="ECO:0007669"/>
    <property type="project" value="TreeGrafter"/>
</dbReference>
<evidence type="ECO:0000256" key="6">
    <source>
        <dbReference type="ARBA" id="ARBA00023065"/>
    </source>
</evidence>
<accession>A0A291GR11</accession>
<evidence type="ECO:0000256" key="8">
    <source>
        <dbReference type="SAM" id="Phobius"/>
    </source>
</evidence>
<keyword evidence="12" id="KW-1185">Reference proteome</keyword>
<feature type="transmembrane region" description="Helical" evidence="8">
    <location>
        <begin position="123"/>
        <end position="142"/>
    </location>
</feature>
<feature type="transmembrane region" description="Helical" evidence="8">
    <location>
        <begin position="92"/>
        <end position="111"/>
    </location>
</feature>
<reference evidence="12" key="1">
    <citation type="submission" date="2017-09" db="EMBL/GenBank/DDBJ databases">
        <title>Brachybacterium sp. VM2412.</title>
        <authorList>
            <person name="Tak E.J."/>
            <person name="Bae J.-W."/>
        </authorList>
    </citation>
    <scope>NUCLEOTIDE SEQUENCE [LARGE SCALE GENOMIC DNA]</scope>
    <source>
        <strain evidence="12">VM2412</strain>
    </source>
</reference>
<gene>
    <name evidence="11" type="ORF">CFK38_14590</name>
</gene>
<feature type="transmembrane region" description="Helical" evidence="8">
    <location>
        <begin position="154"/>
        <end position="176"/>
    </location>
</feature>
<keyword evidence="5 8" id="KW-1133">Transmembrane helix</keyword>
<dbReference type="KEGG" id="brz:CFK38_14590"/>
<dbReference type="SUPFAM" id="SSF161111">
    <property type="entry name" value="Cation efflux protein transmembrane domain-like"/>
    <property type="match status" value="1"/>
</dbReference>
<dbReference type="EMBL" id="CP023563">
    <property type="protein sequence ID" value="ATG52617.1"/>
    <property type="molecule type" value="Genomic_DNA"/>
</dbReference>
<dbReference type="InterPro" id="IPR027469">
    <property type="entry name" value="Cation_efflux_TMD_sf"/>
</dbReference>
<evidence type="ECO:0000256" key="3">
    <source>
        <dbReference type="ARBA" id="ARBA00022448"/>
    </source>
</evidence>
<feature type="domain" description="Cation efflux protein transmembrane" evidence="9">
    <location>
        <begin position="21"/>
        <end position="211"/>
    </location>
</feature>
<feature type="transmembrane region" description="Helical" evidence="8">
    <location>
        <begin position="182"/>
        <end position="202"/>
    </location>
</feature>
<evidence type="ECO:0000256" key="2">
    <source>
        <dbReference type="ARBA" id="ARBA00008873"/>
    </source>
</evidence>
<evidence type="ECO:0000313" key="12">
    <source>
        <dbReference type="Proteomes" id="UP000218165"/>
    </source>
</evidence>
<evidence type="ECO:0000256" key="1">
    <source>
        <dbReference type="ARBA" id="ARBA00004141"/>
    </source>
</evidence>
<dbReference type="InterPro" id="IPR002524">
    <property type="entry name" value="Cation_efflux"/>
</dbReference>
<dbReference type="GO" id="GO:0005385">
    <property type="term" value="F:zinc ion transmembrane transporter activity"/>
    <property type="evidence" value="ECO:0007669"/>
    <property type="project" value="TreeGrafter"/>
</dbReference>
<proteinExistence type="inferred from homology"/>
<dbReference type="InterPro" id="IPR058533">
    <property type="entry name" value="Cation_efflux_TM"/>
</dbReference>
<dbReference type="NCBIfam" id="TIGR01297">
    <property type="entry name" value="CDF"/>
    <property type="match status" value="1"/>
</dbReference>
<dbReference type="RefSeq" id="WP_096803727.1">
    <property type="nucleotide sequence ID" value="NZ_CP023563.1"/>
</dbReference>
<evidence type="ECO:0000259" key="9">
    <source>
        <dbReference type="Pfam" id="PF01545"/>
    </source>
</evidence>
<feature type="transmembrane region" description="Helical" evidence="8">
    <location>
        <begin position="20"/>
        <end position="47"/>
    </location>
</feature>
<evidence type="ECO:0000256" key="7">
    <source>
        <dbReference type="ARBA" id="ARBA00023136"/>
    </source>
</evidence>
<keyword evidence="3" id="KW-0813">Transport</keyword>
<comment type="similarity">
    <text evidence="2">Belongs to the cation diffusion facilitator (CDF) transporter (TC 2.A.4) family. SLC30A subfamily.</text>
</comment>
<keyword evidence="7 8" id="KW-0472">Membrane</keyword>
<evidence type="ECO:0000256" key="4">
    <source>
        <dbReference type="ARBA" id="ARBA00022692"/>
    </source>
</evidence>
<dbReference type="InterPro" id="IPR036837">
    <property type="entry name" value="Cation_efflux_CTD_sf"/>
</dbReference>
<organism evidence="11 12">
    <name type="scientific">Brachybacterium vulturis</name>
    <dbReference type="NCBI Taxonomy" id="2017484"/>
    <lineage>
        <taxon>Bacteria</taxon>
        <taxon>Bacillati</taxon>
        <taxon>Actinomycetota</taxon>
        <taxon>Actinomycetes</taxon>
        <taxon>Micrococcales</taxon>
        <taxon>Dermabacteraceae</taxon>
        <taxon>Brachybacterium</taxon>
    </lineage>
</organism>
<evidence type="ECO:0000256" key="5">
    <source>
        <dbReference type="ARBA" id="ARBA00022989"/>
    </source>
</evidence>
<dbReference type="InterPro" id="IPR027470">
    <property type="entry name" value="Cation_efflux_CTD"/>
</dbReference>
<feature type="domain" description="Cation efflux protein cytoplasmic" evidence="10">
    <location>
        <begin position="218"/>
        <end position="290"/>
    </location>
</feature>
<name>A0A291GR11_9MICO</name>
<keyword evidence="4 8" id="KW-0812">Transmembrane</keyword>
<dbReference type="Proteomes" id="UP000218165">
    <property type="component" value="Chromosome"/>
</dbReference>
<keyword evidence="6" id="KW-0406">Ion transport</keyword>